<dbReference type="InterPro" id="IPR036890">
    <property type="entry name" value="HATPase_C_sf"/>
</dbReference>
<keyword evidence="13" id="KW-1185">Reference proteome</keyword>
<dbReference type="OrthoDB" id="227596at2"/>
<reference evidence="11 14" key="2">
    <citation type="submission" date="2020-07" db="EMBL/GenBank/DDBJ databases">
        <title>Sequencing the genomes of 1000 actinobacteria strains.</title>
        <authorList>
            <person name="Klenk H.-P."/>
        </authorList>
    </citation>
    <scope>NUCLEOTIDE SEQUENCE [LARGE SCALE GENOMIC DNA]</scope>
    <source>
        <strain evidence="11 14">DSM 23870</strain>
    </source>
</reference>
<dbReference type="Proteomes" id="UP000292686">
    <property type="component" value="Unassembled WGS sequence"/>
</dbReference>
<dbReference type="Proteomes" id="UP000581087">
    <property type="component" value="Unassembled WGS sequence"/>
</dbReference>
<keyword evidence="9" id="KW-0812">Transmembrane</keyword>
<dbReference type="Gene3D" id="1.20.5.1930">
    <property type="match status" value="1"/>
</dbReference>
<evidence type="ECO:0000256" key="9">
    <source>
        <dbReference type="SAM" id="Phobius"/>
    </source>
</evidence>
<evidence type="ECO:0000313" key="14">
    <source>
        <dbReference type="Proteomes" id="UP000581087"/>
    </source>
</evidence>
<evidence type="ECO:0000256" key="7">
    <source>
        <dbReference type="ARBA" id="ARBA00022840"/>
    </source>
</evidence>
<protein>
    <recommendedName>
        <fullName evidence="2">histidine kinase</fullName>
        <ecNumber evidence="2">2.7.13.3</ecNumber>
    </recommendedName>
</protein>
<evidence type="ECO:0000256" key="2">
    <source>
        <dbReference type="ARBA" id="ARBA00012438"/>
    </source>
</evidence>
<dbReference type="SUPFAM" id="SSF55874">
    <property type="entry name" value="ATPase domain of HSP90 chaperone/DNA topoisomerase II/histidine kinase"/>
    <property type="match status" value="1"/>
</dbReference>
<evidence type="ECO:0000313" key="12">
    <source>
        <dbReference type="EMBL" id="RXZ87910.1"/>
    </source>
</evidence>
<sequence>MNADPMANPAHPHPRFAPWIGDLVAAALIIVAAIVPFPEAEFHAEGLAEILLVAAPAVILPFRRRWPIPVLAICLVLYGIAAACVILSPGIVLATAIAMFGVANRSTRRVTLIVASSAVVAVLVLSLLATIGAVFDPRTFQFAVVIAFASAAGDATRSRREYIVAITERAVRAEETREAEAKRRVTDERLRIARDLHDAVAHQIAVISLNAGVASSAVDARPEQARAALATIRSAARTVLGEIGDLLEVLRAETDDGERPRSPQPGLDRLDDLVRQFGDAGLTVNVRVDGDIGRLDGASGLVAYRVIQEGLTNAHKHGAEARAHVLVDVGDDAALVVVSNPVLPAAARLNAAEARSGHGLLGLRERVASVRGSIETGLTPGGYRLAATLPLASSALDTRRENP</sequence>
<dbReference type="InterPro" id="IPR011712">
    <property type="entry name" value="Sig_transdc_His_kin_sub3_dim/P"/>
</dbReference>
<keyword evidence="9" id="KW-0472">Membrane</keyword>
<dbReference type="PANTHER" id="PTHR24421:SF10">
    <property type="entry name" value="NITRATE_NITRITE SENSOR PROTEIN NARQ"/>
    <property type="match status" value="1"/>
</dbReference>
<keyword evidence="8" id="KW-0902">Two-component regulatory system</keyword>
<feature type="transmembrane region" description="Helical" evidence="9">
    <location>
        <begin position="68"/>
        <end position="100"/>
    </location>
</feature>
<keyword evidence="7" id="KW-0067">ATP-binding</keyword>
<reference evidence="12 13" key="1">
    <citation type="submission" date="2019-01" db="EMBL/GenBank/DDBJ databases">
        <title>Agromyces.</title>
        <authorList>
            <person name="Li J."/>
        </authorList>
    </citation>
    <scope>NUCLEOTIDE SEQUENCE [LARGE SCALE GENOMIC DNA]</scope>
    <source>
        <strain evidence="12 13">DSM 23870</strain>
    </source>
</reference>
<evidence type="ECO:0000313" key="11">
    <source>
        <dbReference type="EMBL" id="NYD67924.1"/>
    </source>
</evidence>
<evidence type="ECO:0000256" key="6">
    <source>
        <dbReference type="ARBA" id="ARBA00022777"/>
    </source>
</evidence>
<evidence type="ECO:0000256" key="4">
    <source>
        <dbReference type="ARBA" id="ARBA00022679"/>
    </source>
</evidence>
<dbReference type="GO" id="GO:0005524">
    <property type="term" value="F:ATP binding"/>
    <property type="evidence" value="ECO:0007669"/>
    <property type="project" value="UniProtKB-KW"/>
</dbReference>
<gene>
    <name evidence="11" type="ORF">BJ972_002443</name>
    <name evidence="12" type="ORF">ESP50_01550</name>
</gene>
<dbReference type="Gene3D" id="3.30.565.10">
    <property type="entry name" value="Histidine kinase-like ATPase, C-terminal domain"/>
    <property type="match status" value="1"/>
</dbReference>
<dbReference type="CDD" id="cd16917">
    <property type="entry name" value="HATPase_UhpB-NarQ-NarX-like"/>
    <property type="match status" value="1"/>
</dbReference>
<name>A0A4Q2MFG9_9MICO</name>
<feature type="transmembrane region" description="Helical" evidence="9">
    <location>
        <begin position="16"/>
        <end position="35"/>
    </location>
</feature>
<keyword evidence="3" id="KW-0597">Phosphoprotein</keyword>
<evidence type="ECO:0000259" key="10">
    <source>
        <dbReference type="Pfam" id="PF07730"/>
    </source>
</evidence>
<proteinExistence type="predicted"/>
<evidence type="ECO:0000256" key="1">
    <source>
        <dbReference type="ARBA" id="ARBA00000085"/>
    </source>
</evidence>
<evidence type="ECO:0000313" key="13">
    <source>
        <dbReference type="Proteomes" id="UP000292686"/>
    </source>
</evidence>
<dbReference type="GO" id="GO:0016020">
    <property type="term" value="C:membrane"/>
    <property type="evidence" value="ECO:0007669"/>
    <property type="project" value="InterPro"/>
</dbReference>
<keyword evidence="6 12" id="KW-0418">Kinase</keyword>
<feature type="transmembrane region" description="Helical" evidence="9">
    <location>
        <begin position="112"/>
        <end position="135"/>
    </location>
</feature>
<keyword evidence="5" id="KW-0547">Nucleotide-binding</keyword>
<dbReference type="GO" id="GO:0000155">
    <property type="term" value="F:phosphorelay sensor kinase activity"/>
    <property type="evidence" value="ECO:0007669"/>
    <property type="project" value="InterPro"/>
</dbReference>
<keyword evidence="9" id="KW-1133">Transmembrane helix</keyword>
<comment type="catalytic activity">
    <reaction evidence="1">
        <text>ATP + protein L-histidine = ADP + protein N-phospho-L-histidine.</text>
        <dbReference type="EC" id="2.7.13.3"/>
    </reaction>
</comment>
<comment type="caution">
    <text evidence="12">The sequence shown here is derived from an EMBL/GenBank/DDBJ whole genome shotgun (WGS) entry which is preliminary data.</text>
</comment>
<dbReference type="PANTHER" id="PTHR24421">
    <property type="entry name" value="NITRATE/NITRITE SENSOR PROTEIN NARX-RELATED"/>
    <property type="match status" value="1"/>
</dbReference>
<evidence type="ECO:0000256" key="3">
    <source>
        <dbReference type="ARBA" id="ARBA00022553"/>
    </source>
</evidence>
<dbReference type="AlphaFoldDB" id="A0A4Q2MFG9"/>
<dbReference type="GO" id="GO:0046983">
    <property type="term" value="F:protein dimerization activity"/>
    <property type="evidence" value="ECO:0007669"/>
    <property type="project" value="InterPro"/>
</dbReference>
<dbReference type="RefSeq" id="WP_129172175.1">
    <property type="nucleotide sequence ID" value="NZ_JACCBI010000001.1"/>
</dbReference>
<organism evidence="12 13">
    <name type="scientific">Agromyces atrinae</name>
    <dbReference type="NCBI Taxonomy" id="592376"/>
    <lineage>
        <taxon>Bacteria</taxon>
        <taxon>Bacillati</taxon>
        <taxon>Actinomycetota</taxon>
        <taxon>Actinomycetes</taxon>
        <taxon>Micrococcales</taxon>
        <taxon>Microbacteriaceae</taxon>
        <taxon>Agromyces</taxon>
    </lineage>
</organism>
<keyword evidence="4" id="KW-0808">Transferase</keyword>
<feature type="domain" description="Signal transduction histidine kinase subgroup 3 dimerisation and phosphoacceptor" evidence="10">
    <location>
        <begin position="188"/>
        <end position="253"/>
    </location>
</feature>
<feature type="transmembrane region" description="Helical" evidence="9">
    <location>
        <begin position="42"/>
        <end position="62"/>
    </location>
</feature>
<dbReference type="EMBL" id="SDPM01000001">
    <property type="protein sequence ID" value="RXZ87910.1"/>
    <property type="molecule type" value="Genomic_DNA"/>
</dbReference>
<accession>A0A4Q2MFG9</accession>
<dbReference type="EMBL" id="JACCBI010000001">
    <property type="protein sequence ID" value="NYD67924.1"/>
    <property type="molecule type" value="Genomic_DNA"/>
</dbReference>
<evidence type="ECO:0000256" key="8">
    <source>
        <dbReference type="ARBA" id="ARBA00023012"/>
    </source>
</evidence>
<dbReference type="Pfam" id="PF07730">
    <property type="entry name" value="HisKA_3"/>
    <property type="match status" value="1"/>
</dbReference>
<dbReference type="InterPro" id="IPR050482">
    <property type="entry name" value="Sensor_HK_TwoCompSys"/>
</dbReference>
<evidence type="ECO:0000256" key="5">
    <source>
        <dbReference type="ARBA" id="ARBA00022741"/>
    </source>
</evidence>
<dbReference type="EC" id="2.7.13.3" evidence="2"/>